<dbReference type="PANTHER" id="PTHR33973:SF4">
    <property type="entry name" value="OS07G0153300 PROTEIN"/>
    <property type="match status" value="1"/>
</dbReference>
<dbReference type="Proteomes" id="UP001444661">
    <property type="component" value="Unassembled WGS sequence"/>
</dbReference>
<dbReference type="EMBL" id="JAQQWK010000001">
    <property type="protein sequence ID" value="KAK8055395.1"/>
    <property type="molecule type" value="Genomic_DNA"/>
</dbReference>
<feature type="transmembrane region" description="Helical" evidence="1">
    <location>
        <begin position="59"/>
        <end position="83"/>
    </location>
</feature>
<dbReference type="InterPro" id="IPR010775">
    <property type="entry name" value="DUF1365"/>
</dbReference>
<dbReference type="PANTHER" id="PTHR33973">
    <property type="entry name" value="OS07G0153300 PROTEIN"/>
    <property type="match status" value="1"/>
</dbReference>
<feature type="transmembrane region" description="Helical" evidence="1">
    <location>
        <begin position="32"/>
        <end position="52"/>
    </location>
</feature>
<keyword evidence="3" id="KW-1185">Reference proteome</keyword>
<proteinExistence type="predicted"/>
<comment type="caution">
    <text evidence="2">The sequence shown here is derived from an EMBL/GenBank/DDBJ whole genome shotgun (WGS) entry which is preliminary data.</text>
</comment>
<name>A0ABR1U931_9PEZI</name>
<keyword evidence="1" id="KW-1133">Transmembrane helix</keyword>
<gene>
    <name evidence="2" type="ORF">PG993_000622</name>
</gene>
<evidence type="ECO:0000313" key="2">
    <source>
        <dbReference type="EMBL" id="KAK8055395.1"/>
    </source>
</evidence>
<accession>A0ABR1U931</accession>
<dbReference type="Pfam" id="PF07103">
    <property type="entry name" value="DUF1365"/>
    <property type="match status" value="1"/>
</dbReference>
<sequence length="607" mass="68418">MDVLSGIPWYTLPLKCAAALGIYMGYGGLRDVFIVLIFTLWKYHGTLLGFLASNISQAALLKLGVTVLAAYLVIQFTTSFLGFDCQPSDWSGPTKPLLIPCRTTHSRFFPKKHVFSNSYLMIGFPVGWEGVAGGMISTGSQKKGWYQVDAEDYLERGNGHLGLRGKLDAYLTSQGIKPADYPYAYLVTAAKFLGYQFNPVSFWYLYSTKKDLTAMVLEVNNTFGERHMYFVTADDVTNELEDATVGLKSSDTDHSGKGGIPSANHRLQQRVIPKDFHVSPFNSRKGAYSLIAHDPFSPFLEGTGKVNNTITLNSSKEHAKMVARVFSEGDPVDPTTMSSWQKVKFLAAWWWVGLVTFPRIVKEAGVLFFQRKLHVWYRPEPRKRSIARKADETEAGLEEFFRRYLRYMVRQCPAPMTIRYVPSGVTGAGIETMTNTDPGVSGDEQPMEFKVLTPVFYTRFVYYAHDLEALFCELNDNCTISVSQPDLLPKLLFKKPSPPLSLQNVFEYGQFKLIQRLRQRPERIEQPMTSAQTPAKAATHSKQDIRDFRPSAMDGFVMSLEEPHARRAYRSLVLGRFIADRLALGDMGLLSLELFIVKACMAWVLTM</sequence>
<reference evidence="2 3" key="1">
    <citation type="submission" date="2023-01" db="EMBL/GenBank/DDBJ databases">
        <title>Analysis of 21 Apiospora genomes using comparative genomics revels a genus with tremendous synthesis potential of carbohydrate active enzymes and secondary metabolites.</title>
        <authorList>
            <person name="Sorensen T."/>
        </authorList>
    </citation>
    <scope>NUCLEOTIDE SEQUENCE [LARGE SCALE GENOMIC DNA]</scope>
    <source>
        <strain evidence="2 3">CBS 33761</strain>
    </source>
</reference>
<protein>
    <submittedName>
        <fullName evidence="2">Uncharacterized protein</fullName>
    </submittedName>
</protein>
<keyword evidence="1" id="KW-0812">Transmembrane</keyword>
<feature type="transmembrane region" description="Helical" evidence="1">
    <location>
        <begin position="7"/>
        <end position="26"/>
    </location>
</feature>
<evidence type="ECO:0000256" key="1">
    <source>
        <dbReference type="SAM" id="Phobius"/>
    </source>
</evidence>
<evidence type="ECO:0000313" key="3">
    <source>
        <dbReference type="Proteomes" id="UP001444661"/>
    </source>
</evidence>
<organism evidence="2 3">
    <name type="scientific">Apiospora rasikravindrae</name>
    <dbReference type="NCBI Taxonomy" id="990691"/>
    <lineage>
        <taxon>Eukaryota</taxon>
        <taxon>Fungi</taxon>
        <taxon>Dikarya</taxon>
        <taxon>Ascomycota</taxon>
        <taxon>Pezizomycotina</taxon>
        <taxon>Sordariomycetes</taxon>
        <taxon>Xylariomycetidae</taxon>
        <taxon>Amphisphaeriales</taxon>
        <taxon>Apiosporaceae</taxon>
        <taxon>Apiospora</taxon>
    </lineage>
</organism>
<keyword evidence="1" id="KW-0472">Membrane</keyword>